<sequence length="61" mass="7285">RLSAVFMKTADKRIFASPSPDWLLHFWPSFLKRALQSWTSQIIMPLWRGSDFCDFTHKRTQ</sequence>
<proteinExistence type="predicted"/>
<protein>
    <recommendedName>
        <fullName evidence="3">DUF393 domain-containing protein</fullName>
    </recommendedName>
</protein>
<evidence type="ECO:0000313" key="1">
    <source>
        <dbReference type="EMBL" id="MFA1770772.1"/>
    </source>
</evidence>
<name>A0ABV4RCC7_9BACT</name>
<dbReference type="RefSeq" id="WP_372427440.1">
    <property type="nucleotide sequence ID" value="NZ_JBGOGF010000003.1"/>
</dbReference>
<evidence type="ECO:0000313" key="2">
    <source>
        <dbReference type="Proteomes" id="UP001570846"/>
    </source>
</evidence>
<comment type="caution">
    <text evidence="1">The sequence shown here is derived from an EMBL/GenBank/DDBJ whole genome shotgun (WGS) entry which is preliminary data.</text>
</comment>
<evidence type="ECO:0008006" key="3">
    <source>
        <dbReference type="Google" id="ProtNLM"/>
    </source>
</evidence>
<gene>
    <name evidence="1" type="ORF">ACD591_05670</name>
</gene>
<dbReference type="Proteomes" id="UP001570846">
    <property type="component" value="Unassembled WGS sequence"/>
</dbReference>
<organism evidence="1 2">
    <name type="scientific">Rufibacter glacialis</name>
    <dbReference type="NCBI Taxonomy" id="1259555"/>
    <lineage>
        <taxon>Bacteria</taxon>
        <taxon>Pseudomonadati</taxon>
        <taxon>Bacteroidota</taxon>
        <taxon>Cytophagia</taxon>
        <taxon>Cytophagales</taxon>
        <taxon>Hymenobacteraceae</taxon>
        <taxon>Rufibacter</taxon>
    </lineage>
</organism>
<feature type="non-terminal residue" evidence="1">
    <location>
        <position position="1"/>
    </location>
</feature>
<reference evidence="1 2" key="1">
    <citation type="submission" date="2024-08" db="EMBL/GenBank/DDBJ databases">
        <authorList>
            <person name="Wei W."/>
        </authorList>
    </citation>
    <scope>NUCLEOTIDE SEQUENCE [LARGE SCALE GENOMIC DNA]</scope>
    <source>
        <strain evidence="1 2">XU2</strain>
    </source>
</reference>
<dbReference type="EMBL" id="JBGOGF010000003">
    <property type="protein sequence ID" value="MFA1770772.1"/>
    <property type="molecule type" value="Genomic_DNA"/>
</dbReference>
<keyword evidence="2" id="KW-1185">Reference proteome</keyword>
<accession>A0ABV4RCC7</accession>